<dbReference type="SUPFAM" id="SSF56176">
    <property type="entry name" value="FAD-binding/transporter-associated domain-like"/>
    <property type="match status" value="1"/>
</dbReference>
<evidence type="ECO:0000256" key="6">
    <source>
        <dbReference type="ARBA" id="ARBA00023136"/>
    </source>
</evidence>
<dbReference type="Proteomes" id="UP000267223">
    <property type="component" value="Unassembled WGS sequence"/>
</dbReference>
<dbReference type="InterPro" id="IPR044751">
    <property type="entry name" value="Ion_transp-like_CBS"/>
</dbReference>
<keyword evidence="4 8" id="KW-1133">Transmembrane helix</keyword>
<feature type="domain" description="CBS" evidence="10">
    <location>
        <begin position="275"/>
        <end position="331"/>
    </location>
</feature>
<evidence type="ECO:0000256" key="3">
    <source>
        <dbReference type="ARBA" id="ARBA00022737"/>
    </source>
</evidence>
<dbReference type="CDD" id="cd04590">
    <property type="entry name" value="CBS_pair_CorC_HlyC_assoc"/>
    <property type="match status" value="1"/>
</dbReference>
<dbReference type="SUPFAM" id="SSF54631">
    <property type="entry name" value="CBS-domain pair"/>
    <property type="match status" value="1"/>
</dbReference>
<keyword evidence="6 8" id="KW-0472">Membrane</keyword>
<evidence type="ECO:0000256" key="1">
    <source>
        <dbReference type="ARBA" id="ARBA00004141"/>
    </source>
</evidence>
<dbReference type="Pfam" id="PF03471">
    <property type="entry name" value="CorC_HlyC"/>
    <property type="match status" value="1"/>
</dbReference>
<dbReference type="PROSITE" id="PS51371">
    <property type="entry name" value="CBS"/>
    <property type="match status" value="1"/>
</dbReference>
<dbReference type="Pfam" id="PF00571">
    <property type="entry name" value="CBS"/>
    <property type="match status" value="1"/>
</dbReference>
<protein>
    <submittedName>
        <fullName evidence="12">HlyC/CorC family transporter</fullName>
    </submittedName>
</protein>
<dbReference type="Pfam" id="PF01595">
    <property type="entry name" value="CNNM"/>
    <property type="match status" value="1"/>
</dbReference>
<dbReference type="Gene3D" id="3.30.465.10">
    <property type="match status" value="1"/>
</dbReference>
<dbReference type="InterPro" id="IPR036318">
    <property type="entry name" value="FAD-bd_PCMH-like_sf"/>
</dbReference>
<proteinExistence type="predicted"/>
<dbReference type="OrthoDB" id="9798188at2"/>
<evidence type="ECO:0000313" key="12">
    <source>
        <dbReference type="EMBL" id="RNI40061.1"/>
    </source>
</evidence>
<evidence type="ECO:0000256" key="7">
    <source>
        <dbReference type="PROSITE-ProRule" id="PRU00703"/>
    </source>
</evidence>
<evidence type="ECO:0000259" key="10">
    <source>
        <dbReference type="PROSITE" id="PS51371"/>
    </source>
</evidence>
<dbReference type="GO" id="GO:0005886">
    <property type="term" value="C:plasma membrane"/>
    <property type="evidence" value="ECO:0007669"/>
    <property type="project" value="TreeGrafter"/>
</dbReference>
<keyword evidence="13" id="KW-1185">Reference proteome</keyword>
<name>A0A3M9NQG9_9BACT</name>
<keyword evidence="2 8" id="KW-0812">Transmembrane</keyword>
<dbReference type="PANTHER" id="PTHR22777">
    <property type="entry name" value="HEMOLYSIN-RELATED"/>
    <property type="match status" value="1"/>
</dbReference>
<keyword evidence="5 7" id="KW-0129">CBS domain</keyword>
<evidence type="ECO:0000256" key="5">
    <source>
        <dbReference type="ARBA" id="ARBA00023122"/>
    </source>
</evidence>
<dbReference type="SMART" id="SM00116">
    <property type="entry name" value="CBS"/>
    <property type="match status" value="1"/>
</dbReference>
<dbReference type="SMART" id="SM01091">
    <property type="entry name" value="CorC_HlyC"/>
    <property type="match status" value="1"/>
</dbReference>
<evidence type="ECO:0000313" key="13">
    <source>
        <dbReference type="Proteomes" id="UP000267223"/>
    </source>
</evidence>
<feature type="transmembrane region" description="Helical" evidence="9">
    <location>
        <begin position="95"/>
        <end position="115"/>
    </location>
</feature>
<reference evidence="12 13" key="1">
    <citation type="submission" date="2018-11" db="EMBL/GenBank/DDBJ databases">
        <title>Draft genome sequence of Ferruginibacter sp. BO-59.</title>
        <authorList>
            <person name="Im W.T."/>
        </authorList>
    </citation>
    <scope>NUCLEOTIDE SEQUENCE [LARGE SCALE GENOMIC DNA]</scope>
    <source>
        <strain evidence="12 13">BO-59</strain>
    </source>
</reference>
<comment type="caution">
    <text evidence="12">The sequence shown here is derived from an EMBL/GenBank/DDBJ whole genome shotgun (WGS) entry which is preliminary data.</text>
</comment>
<dbReference type="InterPro" id="IPR002550">
    <property type="entry name" value="CNNM"/>
</dbReference>
<dbReference type="RefSeq" id="WP_123118951.1">
    <property type="nucleotide sequence ID" value="NZ_RJJR01000001.1"/>
</dbReference>
<dbReference type="InterPro" id="IPR046342">
    <property type="entry name" value="CBS_dom_sf"/>
</dbReference>
<dbReference type="Gene3D" id="3.10.580.10">
    <property type="entry name" value="CBS-domain"/>
    <property type="match status" value="1"/>
</dbReference>
<evidence type="ECO:0000256" key="2">
    <source>
        <dbReference type="ARBA" id="ARBA00022692"/>
    </source>
</evidence>
<keyword evidence="3" id="KW-0677">Repeat</keyword>
<dbReference type="EMBL" id="RJJR01000001">
    <property type="protein sequence ID" value="RNI40061.1"/>
    <property type="molecule type" value="Genomic_DNA"/>
</dbReference>
<feature type="transmembrane region" description="Helical" evidence="9">
    <location>
        <begin position="54"/>
        <end position="74"/>
    </location>
</feature>
<dbReference type="AlphaFoldDB" id="A0A3M9NQG9"/>
<organism evidence="12 13">
    <name type="scientific">Hanamia caeni</name>
    <dbReference type="NCBI Taxonomy" id="2294116"/>
    <lineage>
        <taxon>Bacteria</taxon>
        <taxon>Pseudomonadati</taxon>
        <taxon>Bacteroidota</taxon>
        <taxon>Chitinophagia</taxon>
        <taxon>Chitinophagales</taxon>
        <taxon>Chitinophagaceae</taxon>
        <taxon>Hanamia</taxon>
    </lineage>
</organism>
<dbReference type="InterPro" id="IPR005170">
    <property type="entry name" value="Transptr-assoc_dom"/>
</dbReference>
<evidence type="ECO:0000256" key="8">
    <source>
        <dbReference type="PROSITE-ProRule" id="PRU01193"/>
    </source>
</evidence>
<comment type="subcellular location">
    <subcellularLocation>
        <location evidence="1">Membrane</location>
        <topology evidence="1">Multi-pass membrane protein</topology>
    </subcellularLocation>
</comment>
<evidence type="ECO:0000256" key="4">
    <source>
        <dbReference type="ARBA" id="ARBA00022989"/>
    </source>
</evidence>
<gene>
    <name evidence="12" type="ORF">EFY79_01795</name>
</gene>
<dbReference type="PROSITE" id="PS51846">
    <property type="entry name" value="CNNM"/>
    <property type="match status" value="1"/>
</dbReference>
<evidence type="ECO:0000259" key="11">
    <source>
        <dbReference type="PROSITE" id="PS51846"/>
    </source>
</evidence>
<dbReference type="GO" id="GO:0050660">
    <property type="term" value="F:flavin adenine dinucleotide binding"/>
    <property type="evidence" value="ECO:0007669"/>
    <property type="project" value="InterPro"/>
</dbReference>
<dbReference type="InterPro" id="IPR000644">
    <property type="entry name" value="CBS_dom"/>
</dbReference>
<feature type="domain" description="CNNM transmembrane" evidence="11">
    <location>
        <begin position="1"/>
        <end position="196"/>
    </location>
</feature>
<dbReference type="PANTHER" id="PTHR22777:SF17">
    <property type="entry name" value="UPF0053 PROTEIN SLL0260"/>
    <property type="match status" value="1"/>
</dbReference>
<sequence length="430" mass="49346">MEIIILLFLILLNAFIVMCEMALISSKKSRIEAFANRGDKKAQNVLLLKENPDLFLSTTQIYITLISILTGVYSGERFSVYLQPYIEKIEIFKPYAETIATTIIVIIVTFLSILLGELIPKRLALMNPEKIAKSVAGPIKTLSTVSYPLVWLLSKMSSGFFKLFNIRKGTESQVTEEEIKAMINEGSELGAIEEEEKDIIERVFHLGDRNITSIMTHRTDIVWFGIEEDRTSVKQKIKEFQHSVYPICSETIDDIEGIVTVKDLYLQPEVPLKDLMRKALFIPENNSAYQVLEKIKITKIPYAFVVDEYGSLLGMITVKDILKAIVGEMPEEEDDEYVIMERKDGSFLIDGQIQFYDFLTKFDKTVWLSEGENEFDTLAGFILHELKHIPATGERFEWRGFEFEIVDMDGQRIDKVLVNISDEIRKEMED</sequence>
<accession>A0A3M9NQG9</accession>
<evidence type="ECO:0000256" key="9">
    <source>
        <dbReference type="SAM" id="Phobius"/>
    </source>
</evidence>
<dbReference type="InterPro" id="IPR016169">
    <property type="entry name" value="FAD-bd_PCMH_sub2"/>
</dbReference>